<name>A0AAD9NIL5_9ANNE</name>
<keyword evidence="6" id="KW-1185">Reference proteome</keyword>
<reference evidence="5" key="1">
    <citation type="journal article" date="2023" name="Mol. Biol. Evol.">
        <title>Third-Generation Sequencing Reveals the Adaptive Role of the Epigenome in Three Deep-Sea Polychaetes.</title>
        <authorList>
            <person name="Perez M."/>
            <person name="Aroh O."/>
            <person name="Sun Y."/>
            <person name="Lan Y."/>
            <person name="Juniper S.K."/>
            <person name="Young C.R."/>
            <person name="Angers B."/>
            <person name="Qian P.Y."/>
        </authorList>
    </citation>
    <scope>NUCLEOTIDE SEQUENCE</scope>
    <source>
        <strain evidence="5">P08H-3</strain>
    </source>
</reference>
<evidence type="ECO:0000313" key="6">
    <source>
        <dbReference type="Proteomes" id="UP001208570"/>
    </source>
</evidence>
<sequence length="212" mass="24366">MNIFVAFFVLLLLLAESTPPAASSIPLIGGYYCLNMIMITLSTFLSVIVINLYFRGDKKGKVPRWLKRLFIDFLGSLLCMRKELIPDGYDRKPIYTTEAPKDGARHRKRIGKHNKFQMQDIKGAAAAPRANHVAEATSPDKSPVHTHQSVEGDVREIRKYLRELLHRIQQKEERARINLEWKIVALVLDRVFFFMYLSAIIVSLSTIFPKTY</sequence>
<comment type="caution">
    <text evidence="5">The sequence shown here is derived from an EMBL/GenBank/DDBJ whole genome shotgun (WGS) entry which is preliminary data.</text>
</comment>
<keyword evidence="2" id="KW-1133">Transmembrane helix</keyword>
<dbReference type="InterPro" id="IPR006029">
    <property type="entry name" value="Neurotrans-gated_channel_TM"/>
</dbReference>
<dbReference type="Gene3D" id="1.20.58.390">
    <property type="entry name" value="Neurotransmitter-gated ion-channel transmembrane domain"/>
    <property type="match status" value="2"/>
</dbReference>
<proteinExistence type="predicted"/>
<dbReference type="SUPFAM" id="SSF90112">
    <property type="entry name" value="Neurotransmitter-gated ion-channel transmembrane pore"/>
    <property type="match status" value="1"/>
</dbReference>
<feature type="signal peptide" evidence="3">
    <location>
        <begin position="1"/>
        <end position="23"/>
    </location>
</feature>
<evidence type="ECO:0000256" key="2">
    <source>
        <dbReference type="SAM" id="Phobius"/>
    </source>
</evidence>
<dbReference type="InterPro" id="IPR036719">
    <property type="entry name" value="Neuro-gated_channel_TM_sf"/>
</dbReference>
<dbReference type="Pfam" id="PF02932">
    <property type="entry name" value="Neur_chan_memb"/>
    <property type="match status" value="1"/>
</dbReference>
<feature type="transmembrane region" description="Helical" evidence="2">
    <location>
        <begin position="34"/>
        <end position="54"/>
    </location>
</feature>
<feature type="domain" description="Neurotransmitter-gated ion-channel transmembrane" evidence="4">
    <location>
        <begin position="5"/>
        <end position="202"/>
    </location>
</feature>
<dbReference type="EMBL" id="JAODUP010000006">
    <property type="protein sequence ID" value="KAK2169883.1"/>
    <property type="molecule type" value="Genomic_DNA"/>
</dbReference>
<keyword evidence="2" id="KW-0812">Transmembrane</keyword>
<dbReference type="CDD" id="cd19051">
    <property type="entry name" value="LGIC_TM_cation"/>
    <property type="match status" value="1"/>
</dbReference>
<gene>
    <name evidence="5" type="ORF">LSH36_6g07049</name>
</gene>
<feature type="transmembrane region" description="Helical" evidence="2">
    <location>
        <begin position="183"/>
        <end position="208"/>
    </location>
</feature>
<feature type="region of interest" description="Disordered" evidence="1">
    <location>
        <begin position="132"/>
        <end position="151"/>
    </location>
</feature>
<keyword evidence="2" id="KW-0472">Membrane</keyword>
<dbReference type="Proteomes" id="UP001208570">
    <property type="component" value="Unassembled WGS sequence"/>
</dbReference>
<accession>A0AAD9NIL5</accession>
<dbReference type="AlphaFoldDB" id="A0AAD9NIL5"/>
<dbReference type="InterPro" id="IPR038050">
    <property type="entry name" value="Neuro_actylchol_rec"/>
</dbReference>
<evidence type="ECO:0000256" key="1">
    <source>
        <dbReference type="SAM" id="MobiDB-lite"/>
    </source>
</evidence>
<organism evidence="5 6">
    <name type="scientific">Paralvinella palmiformis</name>
    <dbReference type="NCBI Taxonomy" id="53620"/>
    <lineage>
        <taxon>Eukaryota</taxon>
        <taxon>Metazoa</taxon>
        <taxon>Spiralia</taxon>
        <taxon>Lophotrochozoa</taxon>
        <taxon>Annelida</taxon>
        <taxon>Polychaeta</taxon>
        <taxon>Sedentaria</taxon>
        <taxon>Canalipalpata</taxon>
        <taxon>Terebellida</taxon>
        <taxon>Terebelliformia</taxon>
        <taxon>Alvinellidae</taxon>
        <taxon>Paralvinella</taxon>
    </lineage>
</organism>
<evidence type="ECO:0000259" key="4">
    <source>
        <dbReference type="Pfam" id="PF02932"/>
    </source>
</evidence>
<keyword evidence="3" id="KW-0732">Signal</keyword>
<dbReference type="GO" id="GO:0016020">
    <property type="term" value="C:membrane"/>
    <property type="evidence" value="ECO:0007669"/>
    <property type="project" value="InterPro"/>
</dbReference>
<evidence type="ECO:0000313" key="5">
    <source>
        <dbReference type="EMBL" id="KAK2169883.1"/>
    </source>
</evidence>
<feature type="chain" id="PRO_5042292776" description="Neurotransmitter-gated ion-channel transmembrane domain-containing protein" evidence="3">
    <location>
        <begin position="24"/>
        <end position="212"/>
    </location>
</feature>
<dbReference type="GO" id="GO:0006811">
    <property type="term" value="P:monoatomic ion transport"/>
    <property type="evidence" value="ECO:0007669"/>
    <property type="project" value="InterPro"/>
</dbReference>
<protein>
    <recommendedName>
        <fullName evidence="4">Neurotransmitter-gated ion-channel transmembrane domain-containing protein</fullName>
    </recommendedName>
</protein>
<evidence type="ECO:0000256" key="3">
    <source>
        <dbReference type="SAM" id="SignalP"/>
    </source>
</evidence>